<comment type="caution">
    <text evidence="1">The sequence shown here is derived from an EMBL/GenBank/DDBJ whole genome shotgun (WGS) entry which is preliminary data.</text>
</comment>
<proteinExistence type="predicted"/>
<name>A0ABN9QCY6_9DINO</name>
<feature type="non-terminal residue" evidence="1">
    <location>
        <position position="1"/>
    </location>
</feature>
<accession>A0ABN9QCY6</accession>
<reference evidence="1" key="1">
    <citation type="submission" date="2023-10" db="EMBL/GenBank/DDBJ databases">
        <authorList>
            <person name="Chen Y."/>
            <person name="Shah S."/>
            <person name="Dougan E. K."/>
            <person name="Thang M."/>
            <person name="Chan C."/>
        </authorList>
    </citation>
    <scope>NUCLEOTIDE SEQUENCE [LARGE SCALE GENOMIC DNA]</scope>
</reference>
<sequence length="209" mass="23797">GPQRGAAAGSEGRWHAGLRTREGPWSSRRGRRSRATTMADIIAVYDDPTTAVISFSAYELENDSTFTYPLTYAEFDKLFQFDAELMNPSNQDARFHWVIERLDFVQDNRAQKVLCLAQEPTPLLEDEDELVLAEELPKAKEHVAVGGRVDAATRAKLLKELDNQDEERQQITLVKSEAARRRFLADLHAKRQLEQLKASQRLLKTDEAR</sequence>
<keyword evidence="2" id="KW-1185">Reference proteome</keyword>
<organism evidence="1 2">
    <name type="scientific">Prorocentrum cordatum</name>
    <dbReference type="NCBI Taxonomy" id="2364126"/>
    <lineage>
        <taxon>Eukaryota</taxon>
        <taxon>Sar</taxon>
        <taxon>Alveolata</taxon>
        <taxon>Dinophyceae</taxon>
        <taxon>Prorocentrales</taxon>
        <taxon>Prorocentraceae</taxon>
        <taxon>Prorocentrum</taxon>
    </lineage>
</organism>
<evidence type="ECO:0000313" key="1">
    <source>
        <dbReference type="EMBL" id="CAK0802496.1"/>
    </source>
</evidence>
<gene>
    <name evidence="1" type="ORF">PCOR1329_LOCUS10006</name>
</gene>
<feature type="non-terminal residue" evidence="1">
    <location>
        <position position="209"/>
    </location>
</feature>
<dbReference type="Proteomes" id="UP001189429">
    <property type="component" value="Unassembled WGS sequence"/>
</dbReference>
<evidence type="ECO:0008006" key="3">
    <source>
        <dbReference type="Google" id="ProtNLM"/>
    </source>
</evidence>
<evidence type="ECO:0000313" key="2">
    <source>
        <dbReference type="Proteomes" id="UP001189429"/>
    </source>
</evidence>
<protein>
    <recommendedName>
        <fullName evidence="3">Cilia- and flagella-associated protein 299</fullName>
    </recommendedName>
</protein>
<dbReference type="EMBL" id="CAUYUJ010002815">
    <property type="protein sequence ID" value="CAK0802496.1"/>
    <property type="molecule type" value="Genomic_DNA"/>
</dbReference>